<comment type="caution">
    <text evidence="1">The sequence shown here is derived from an EMBL/GenBank/DDBJ whole genome shotgun (WGS) entry which is preliminary data.</text>
</comment>
<gene>
    <name evidence="1" type="ORF">VP01_2744g4</name>
</gene>
<keyword evidence="2" id="KW-1185">Reference proteome</keyword>
<organism evidence="1 2">
    <name type="scientific">Puccinia sorghi</name>
    <dbReference type="NCBI Taxonomy" id="27349"/>
    <lineage>
        <taxon>Eukaryota</taxon>
        <taxon>Fungi</taxon>
        <taxon>Dikarya</taxon>
        <taxon>Basidiomycota</taxon>
        <taxon>Pucciniomycotina</taxon>
        <taxon>Pucciniomycetes</taxon>
        <taxon>Pucciniales</taxon>
        <taxon>Pucciniaceae</taxon>
        <taxon>Puccinia</taxon>
    </lineage>
</organism>
<evidence type="ECO:0000313" key="2">
    <source>
        <dbReference type="Proteomes" id="UP000037035"/>
    </source>
</evidence>
<dbReference type="Proteomes" id="UP000037035">
    <property type="component" value="Unassembled WGS sequence"/>
</dbReference>
<dbReference type="AlphaFoldDB" id="A0A0L6V355"/>
<sequence>MIYGWFAMSSLSRQRQQRFDGIFRKELTTLMKPSPKLKEVVDTLNPSSSLSTNSHAVVFPNHFQNLGKRTTNQLDSLQVFWSWRHNHNPNSHKDMLVTHIPLILDQWVNEQFDTGLAWKEINNLIRTPDILDVSTSHEIIY</sequence>
<reference evidence="1 2" key="1">
    <citation type="submission" date="2015-08" db="EMBL/GenBank/DDBJ databases">
        <title>Next Generation Sequencing and Analysis of the Genome of Puccinia sorghi L Schw, the Causal Agent of Maize Common Rust.</title>
        <authorList>
            <person name="Rochi L."/>
            <person name="Burguener G."/>
            <person name="Darino M."/>
            <person name="Turjanski A."/>
            <person name="Kreff E."/>
            <person name="Dieguez M.J."/>
            <person name="Sacco F."/>
        </authorList>
    </citation>
    <scope>NUCLEOTIDE SEQUENCE [LARGE SCALE GENOMIC DNA]</scope>
    <source>
        <strain evidence="1 2">RO10H11247</strain>
    </source>
</reference>
<dbReference type="EMBL" id="LAVV01007662">
    <property type="protein sequence ID" value="KNZ55186.1"/>
    <property type="molecule type" value="Genomic_DNA"/>
</dbReference>
<dbReference type="OrthoDB" id="2496748at2759"/>
<protein>
    <submittedName>
        <fullName evidence="1">Uncharacterized protein</fullName>
    </submittedName>
</protein>
<accession>A0A0L6V355</accession>
<dbReference type="VEuPathDB" id="FungiDB:VP01_2744g4"/>
<name>A0A0L6V355_9BASI</name>
<proteinExistence type="predicted"/>
<evidence type="ECO:0000313" key="1">
    <source>
        <dbReference type="EMBL" id="KNZ55186.1"/>
    </source>
</evidence>